<evidence type="ECO:0000256" key="1">
    <source>
        <dbReference type="SAM" id="Phobius"/>
    </source>
</evidence>
<dbReference type="EMBL" id="JBAMZK010000001">
    <property type="protein sequence ID" value="KAL0515039.1"/>
    <property type="molecule type" value="Genomic_DNA"/>
</dbReference>
<keyword evidence="1" id="KW-0472">Membrane</keyword>
<keyword evidence="3" id="KW-1185">Reference proteome</keyword>
<dbReference type="GO" id="GO:0016874">
    <property type="term" value="F:ligase activity"/>
    <property type="evidence" value="ECO:0007669"/>
    <property type="project" value="TreeGrafter"/>
</dbReference>
<keyword evidence="1" id="KW-1133">Transmembrane helix</keyword>
<organism evidence="2 3">
    <name type="scientific">Leishmania lindenbergi</name>
    <dbReference type="NCBI Taxonomy" id="651832"/>
    <lineage>
        <taxon>Eukaryota</taxon>
        <taxon>Discoba</taxon>
        <taxon>Euglenozoa</taxon>
        <taxon>Kinetoplastea</taxon>
        <taxon>Metakinetoplastina</taxon>
        <taxon>Trypanosomatida</taxon>
        <taxon>Trypanosomatidae</taxon>
        <taxon>Leishmaniinae</taxon>
        <taxon>Leishmania</taxon>
    </lineage>
</organism>
<protein>
    <recommendedName>
        <fullName evidence="4">Peptidase C51 domain-containing protein</fullName>
    </recommendedName>
</protein>
<dbReference type="Proteomes" id="UP001500131">
    <property type="component" value="Unassembled WGS sequence"/>
</dbReference>
<dbReference type="SUPFAM" id="SSF54001">
    <property type="entry name" value="Cysteine proteinases"/>
    <property type="match status" value="1"/>
</dbReference>
<dbReference type="PANTHER" id="PTHR30094:SF0">
    <property type="entry name" value="BIFUNCTIONAL GLUTATHIONYLSPERMIDINE SYNTHETASE_AMIDASE-RELATED"/>
    <property type="match status" value="1"/>
</dbReference>
<dbReference type="AlphaFoldDB" id="A0AAW3AXB9"/>
<dbReference type="InterPro" id="IPR038765">
    <property type="entry name" value="Papain-like_cys_pep_sf"/>
</dbReference>
<dbReference type="Gene3D" id="3.90.1720.10">
    <property type="entry name" value="endopeptidase domain like (from Nostoc punctiforme)"/>
    <property type="match status" value="1"/>
</dbReference>
<evidence type="ECO:0000313" key="3">
    <source>
        <dbReference type="Proteomes" id="UP001500131"/>
    </source>
</evidence>
<accession>A0AAW3AXB9</accession>
<name>A0AAW3AXB9_9TRYP</name>
<gene>
    <name evidence="2" type="ORF">Q4I31_000177</name>
</gene>
<evidence type="ECO:0000313" key="2">
    <source>
        <dbReference type="EMBL" id="KAL0515039.1"/>
    </source>
</evidence>
<feature type="transmembrane region" description="Helical" evidence="1">
    <location>
        <begin position="45"/>
        <end position="66"/>
    </location>
</feature>
<dbReference type="InterPro" id="IPR051705">
    <property type="entry name" value="Gsp_Synthetase/Amidase"/>
</dbReference>
<comment type="caution">
    <text evidence="2">The sequence shown here is derived from an EMBL/GenBank/DDBJ whole genome shotgun (WGS) entry which is preliminary data.</text>
</comment>
<evidence type="ECO:0008006" key="4">
    <source>
        <dbReference type="Google" id="ProtNLM"/>
    </source>
</evidence>
<dbReference type="PANTHER" id="PTHR30094">
    <property type="entry name" value="BIFUNCTIONAL GLUTATHIONYLSPERMIDINE SYNTHETASE/AMIDASE-RELATED"/>
    <property type="match status" value="1"/>
</dbReference>
<sequence>MSLLPRHNPLLYIHRHKERTCTYIDSHHTVIKYPPIRTHTLIMKLVYVVVFCACAALLSLGSLFYYSVYDYQKHMSMVQRTYSTYDPLTDCAAPFGQLLGVADDVPAYSNCNTKFTSTYINYVNLMDPMDNGRRGDPSEMRVIMTAYRYSAFDYYMRWLVWNRGIMPRLVENTNQLWKRVDYFNPAKPEQDWSAEYITNYEEVTSLEERKFNAPRRADAVIYRMDEKTFPAGHIAVVVKVEDDIEAAGGLEKLKDLKKMRLHPRRVYVAEQNCQNQPWGEHNYSRVLQFKWRAVSEMAHEGYYVDPDGLDIIGCMRVGKAMPLRAVPDPYQETLDMENDGDL</sequence>
<proteinExistence type="predicted"/>
<keyword evidence="1" id="KW-0812">Transmembrane</keyword>
<reference evidence="2 3" key="1">
    <citation type="submission" date="2024-02" db="EMBL/GenBank/DDBJ databases">
        <title>FIRST GENOME SEQUENCES OF Leishmania (Viannia) shawi, Leishmania (Viannia) lindenbergi AND Leishmania (Viannia) utingensis.</title>
        <authorList>
            <person name="Resadore F."/>
            <person name="Custodio M.G.F."/>
            <person name="Boite M.C."/>
            <person name="Cupolillo E."/>
            <person name="Ferreira G.E.M."/>
        </authorList>
    </citation>
    <scope>NUCLEOTIDE SEQUENCE [LARGE SCALE GENOMIC DNA]</scope>
    <source>
        <strain evidence="2 3">MHOM/BR/1966/M15733</strain>
    </source>
</reference>